<dbReference type="GO" id="GO:0019062">
    <property type="term" value="P:virion attachment to host cell"/>
    <property type="evidence" value="ECO:0007669"/>
    <property type="project" value="InterPro"/>
</dbReference>
<accession>K8EHE5</accession>
<protein>
    <submittedName>
        <fullName evidence="2">Uncharacterized protein</fullName>
    </submittedName>
</protein>
<proteinExistence type="predicted"/>
<dbReference type="EMBL" id="HE999757">
    <property type="protein sequence ID" value="CCO11273.2"/>
    <property type="molecule type" value="Genomic_DNA"/>
</dbReference>
<organism evidence="2 3">
    <name type="scientific">Carnobacterium maltaromaticum LMA28</name>
    <dbReference type="NCBI Taxonomy" id="1234679"/>
    <lineage>
        <taxon>Bacteria</taxon>
        <taxon>Bacillati</taxon>
        <taxon>Bacillota</taxon>
        <taxon>Bacilli</taxon>
        <taxon>Lactobacillales</taxon>
        <taxon>Carnobacteriaceae</taxon>
        <taxon>Carnobacterium</taxon>
    </lineage>
</organism>
<reference evidence="3" key="1">
    <citation type="journal article" date="2013" name="Genome Announc.">
        <title>Complete Chromosome Sequence of Carnobacterium maltaromaticum LMA 28.</title>
        <authorList>
            <person name="Cailliez-Grimal C."/>
            <person name="Chaillou S."/>
            <person name="Anba-Mondoloni J."/>
            <person name="Loux V."/>
            <person name="Afzal M.I."/>
            <person name="Rahman A."/>
            <person name="Kergourlay G."/>
            <person name="Champomier-Verges M.C."/>
            <person name="Zagorec M."/>
            <person name="Dalgaard P."/>
            <person name="Leisner J.J."/>
            <person name="Prevost H."/>
            <person name="Revol-Junelles A.M."/>
            <person name="Borges F."/>
        </authorList>
    </citation>
    <scope>NUCLEOTIDE SEQUENCE</scope>
    <source>
        <strain evidence="3">LMA28</strain>
    </source>
</reference>
<dbReference type="KEGG" id="cml:BN424_1832"/>
<evidence type="ECO:0000256" key="1">
    <source>
        <dbReference type="SAM" id="MobiDB-lite"/>
    </source>
</evidence>
<dbReference type="eggNOG" id="ENOG502ZQEV">
    <property type="taxonomic scope" value="Bacteria"/>
</dbReference>
<dbReference type="OrthoDB" id="2180620at2"/>
<dbReference type="InterPro" id="IPR005068">
    <property type="entry name" value="Phage_lambda_Stf-r2"/>
</dbReference>
<feature type="region of interest" description="Disordered" evidence="1">
    <location>
        <begin position="1"/>
        <end position="27"/>
    </location>
</feature>
<dbReference type="Proteomes" id="UP000000212">
    <property type="component" value="Chromosome"/>
</dbReference>
<dbReference type="STRING" id="1234679.BN424_1832"/>
<sequence>MGLKKEVPDWKNAGIEPSENLKSEGHKAGVKPPASLFNWFWFSVSEFLSEIKERVYTKDETYTKEEVDVSIAKKADKNLFENHTSNKNNPHSVDKIQVGLSNVDNSKQATKIEFDSHVASKTNPHSVTKVQVGLSNVDNIQQATKAEFNSHNTDTTKHITDTERINWNSKATGDHSHNFSEIKNVPSASSSISGITRLVDSVVSSDISSAATPKSVKSAYDAAKYSEAQLNTHSLDKDNPHSVTKAQVGMSNVDNVQQATKVEFTAHSTNKSNPHAVTKAQISLGNVDNVQQATKVEFTAHISNVSNPHSVTKAQVGLSNVDNSQQATKVEFNSHTMDTTKHITAVERDSWNAKQPAVTDTGWVNLVMQNGYTALTANPLKIRKIGNIVHLCGMINAPGSTNGKTIALIPAMFRPSQDENIDATLAYNNAGTQNASFVTGPSRDLTCVYSTMTSNTVAFNGTWFVG</sequence>
<dbReference type="Pfam" id="PF03406">
    <property type="entry name" value="Phage_fiber_2"/>
    <property type="match status" value="1"/>
</dbReference>
<evidence type="ECO:0000313" key="2">
    <source>
        <dbReference type="EMBL" id="CCO11273.2"/>
    </source>
</evidence>
<name>K8EHE5_CARML</name>
<evidence type="ECO:0000313" key="3">
    <source>
        <dbReference type="Proteomes" id="UP000000212"/>
    </source>
</evidence>
<dbReference type="RefSeq" id="WP_015076499.1">
    <property type="nucleotide sequence ID" value="NC_019425.2"/>
</dbReference>
<keyword evidence="3" id="KW-1185">Reference proteome</keyword>
<dbReference type="AlphaFoldDB" id="K8EHE5"/>
<dbReference type="HOGENOM" id="CLU_586223_0_0_9"/>
<gene>
    <name evidence="2" type="ORF">BN424_1832</name>
</gene>
<dbReference type="GO" id="GO:0046718">
    <property type="term" value="P:symbiont entry into host cell"/>
    <property type="evidence" value="ECO:0007669"/>
    <property type="project" value="InterPro"/>
</dbReference>